<proteinExistence type="inferred from homology"/>
<dbReference type="Proteomes" id="UP000510647">
    <property type="component" value="Chromosome 5"/>
</dbReference>
<dbReference type="InterPro" id="IPR001619">
    <property type="entry name" value="Sec1-like"/>
</dbReference>
<evidence type="ECO:0000313" key="2">
    <source>
        <dbReference type="EMBL" id="QLQ80826.1"/>
    </source>
</evidence>
<comment type="similarity">
    <text evidence="1">Belongs to the STXBP/unc-18/SEC1 family.</text>
</comment>
<accession>A0A7H9HUX5</accession>
<name>A0A7H9HUX5_9SACH</name>
<dbReference type="InterPro" id="IPR027482">
    <property type="entry name" value="Sec1-like_dom2"/>
</dbReference>
<dbReference type="Pfam" id="PF00995">
    <property type="entry name" value="Sec1"/>
    <property type="match status" value="1"/>
</dbReference>
<reference evidence="2 3" key="1">
    <citation type="submission" date="2020-06" db="EMBL/GenBank/DDBJ databases">
        <title>The yeast mating-type switching endonuclease HO is a domesticated member of an unorthodox homing genetic element family.</title>
        <authorList>
            <person name="Coughlan A.Y."/>
            <person name="Lombardi L."/>
            <person name="Braun-Galleani S."/>
            <person name="Martos A.R."/>
            <person name="Galeote V."/>
            <person name="Bigey F."/>
            <person name="Dequin S."/>
            <person name="Byrne K.P."/>
            <person name="Wolfe K.H."/>
        </authorList>
    </citation>
    <scope>NUCLEOTIDE SEQUENCE [LARGE SCALE GENOMIC DNA]</scope>
    <source>
        <strain evidence="2 3">CBS2947</strain>
    </source>
</reference>
<dbReference type="OrthoDB" id="10262287at2759"/>
<dbReference type="PANTHER" id="PTHR11679">
    <property type="entry name" value="VESICLE PROTEIN SORTING-ASSOCIATED"/>
    <property type="match status" value="1"/>
</dbReference>
<evidence type="ECO:0000313" key="3">
    <source>
        <dbReference type="Proteomes" id="UP000510647"/>
    </source>
</evidence>
<dbReference type="SUPFAM" id="SSF56815">
    <property type="entry name" value="Sec1/munc18-like (SM) proteins"/>
    <property type="match status" value="1"/>
</dbReference>
<sequence length="665" mass="75225">MSSQWNTRRLSKKLASSLCGILREICSKDQILVLQPEMVSVIGEFISFSQLTSSTPVRKIIALNGQTINDLSSILNSTIEMEVVFLIDVRSDLSIPAVLPDILDKLSLKAVNLIYCSWETQKANCLVNYGQDEGFKIRHFIQSQLPKEIDVHLHRLDMLALPQIDDNLLIGNFLFNSDGGNMYSPRVFSMQSATRAILVDNMANCLQSLIKETKSIITDAIAFGEESKRLVHLLRGRIEASEDEEETFIKDTLYGDKYSGIEKDLIVFERDMDPLTPLLTQLTYSGLLDEIYGLSTDGKVNGLEDVALKYRTDEIWDNLKFMNFGALGPQLNQMAKDLQDKYDARHKAESVGEIKQFVESLSSLQAKQKLLKVHTTLSSNVLQEVENNASIQFNRILELEQNLLLGNLDHRSSCDSLLELIYEGEVSLKRILRLICLSSLCKYGLRDKDYELIKRELIDSYGIETCFQLERLTLSGLFSSKSLLATHNSAWNKEYRYISTWLDTLPPIEDEATEVPNLKSSHDAANPRDATFAYCGVIPLAVRFVQLLYDRSVISKNYASQQPYIISRRPSLAKTGPLFEQIYGNANLVHEESWLLDLKKNKKRVTIGQKDNKTSDITIIAFLGGVTLGEIATLKFLQNKLQAMNINKRFIFVCDGIINGTHYIQ</sequence>
<dbReference type="AlphaFoldDB" id="A0A7H9HUX5"/>
<keyword evidence="3" id="KW-1185">Reference proteome</keyword>
<dbReference type="Gene3D" id="1.25.40.850">
    <property type="match status" value="1"/>
</dbReference>
<evidence type="ECO:0008006" key="4">
    <source>
        <dbReference type="Google" id="ProtNLM"/>
    </source>
</evidence>
<dbReference type="GO" id="GO:0016192">
    <property type="term" value="P:vesicle-mediated transport"/>
    <property type="evidence" value="ECO:0007669"/>
    <property type="project" value="InterPro"/>
</dbReference>
<evidence type="ECO:0000256" key="1">
    <source>
        <dbReference type="ARBA" id="ARBA00009884"/>
    </source>
</evidence>
<dbReference type="InterPro" id="IPR043155">
    <property type="entry name" value="VPS33_dom3b"/>
</dbReference>
<dbReference type="Gene3D" id="3.40.50.1910">
    <property type="match status" value="2"/>
</dbReference>
<organism evidence="2 3">
    <name type="scientific">Torulaspora globosa</name>
    <dbReference type="NCBI Taxonomy" id="48254"/>
    <lineage>
        <taxon>Eukaryota</taxon>
        <taxon>Fungi</taxon>
        <taxon>Dikarya</taxon>
        <taxon>Ascomycota</taxon>
        <taxon>Saccharomycotina</taxon>
        <taxon>Saccharomycetes</taxon>
        <taxon>Saccharomycetales</taxon>
        <taxon>Saccharomycetaceae</taxon>
        <taxon>Torulaspora</taxon>
    </lineage>
</organism>
<dbReference type="Gene3D" id="3.90.830.10">
    <property type="entry name" value="Syntaxin Binding Protein 1, Chain A, domain 2"/>
    <property type="match status" value="1"/>
</dbReference>
<dbReference type="InterPro" id="IPR036045">
    <property type="entry name" value="Sec1-like_sf"/>
</dbReference>
<protein>
    <recommendedName>
        <fullName evidence="4">Sec1-like protein</fullName>
    </recommendedName>
</protein>
<gene>
    <name evidence="2" type="ORF">HG537_0E01810</name>
</gene>
<dbReference type="EMBL" id="CP059271">
    <property type="protein sequence ID" value="QLQ80826.1"/>
    <property type="molecule type" value="Genomic_DNA"/>
</dbReference>
<dbReference type="InterPro" id="IPR043127">
    <property type="entry name" value="Sec-1-like_dom3a"/>
</dbReference>